<dbReference type="AlphaFoldDB" id="D5H7B0"/>
<dbReference type="UniPathway" id="UPA00087">
    <property type="reaction ID" value="UER00172"/>
</dbReference>
<dbReference type="SMART" id="SM01400">
    <property type="entry name" value="Pribosyltran_N"/>
    <property type="match status" value="1"/>
</dbReference>
<keyword evidence="1 9" id="KW-0808">Transferase</keyword>
<dbReference type="PATRIC" id="fig|761659.10.peg.1103"/>
<dbReference type="HAMAP" id="MF_00583_B">
    <property type="entry name" value="RibP_PPkinase_B"/>
    <property type="match status" value="1"/>
</dbReference>
<name>D5H7B0_SALRM</name>
<dbReference type="EC" id="2.7.6.1" evidence="9"/>
<dbReference type="InterPro" id="IPR000836">
    <property type="entry name" value="PRTase_dom"/>
</dbReference>
<protein>
    <recommendedName>
        <fullName evidence="9">Ribose-phosphate pyrophosphokinase</fullName>
        <shortName evidence="9">RPPK</shortName>
        <ecNumber evidence="9">2.7.6.1</ecNumber>
    </recommendedName>
    <alternativeName>
        <fullName evidence="9">5-phospho-D-ribosyl alpha-1-diphosphate synthase</fullName>
    </alternativeName>
    <alternativeName>
        <fullName evidence="9">Phosphoribosyl diphosphate synthase</fullName>
    </alternativeName>
    <alternativeName>
        <fullName evidence="9">Phosphoribosyl pyrophosphate synthase</fullName>
        <shortName evidence="9">P-Rib-PP synthase</shortName>
        <shortName evidence="9">PRPP synthase</shortName>
        <shortName evidence="9">PRPPase</shortName>
    </alternativeName>
</protein>
<evidence type="ECO:0000256" key="7">
    <source>
        <dbReference type="ARBA" id="ARBA00022842"/>
    </source>
</evidence>
<dbReference type="PANTHER" id="PTHR10210:SF41">
    <property type="entry name" value="RIBOSE-PHOSPHATE PYROPHOSPHOKINASE 1, CHLOROPLASTIC"/>
    <property type="match status" value="1"/>
</dbReference>
<evidence type="ECO:0000313" key="12">
    <source>
        <dbReference type="Proteomes" id="UP000000933"/>
    </source>
</evidence>
<comment type="subcellular location">
    <subcellularLocation>
        <location evidence="9">Cytoplasm</location>
    </subcellularLocation>
</comment>
<keyword evidence="6 9" id="KW-0067">ATP-binding</keyword>
<feature type="domain" description="Ribose-phosphate pyrophosphokinase N-terminal" evidence="10">
    <location>
        <begin position="22"/>
        <end position="136"/>
    </location>
</feature>
<keyword evidence="9" id="KW-0963">Cytoplasm</keyword>
<evidence type="ECO:0000256" key="3">
    <source>
        <dbReference type="ARBA" id="ARBA00022727"/>
    </source>
</evidence>
<keyword evidence="2 9" id="KW-0479">Metal-binding</keyword>
<dbReference type="GO" id="GO:0005737">
    <property type="term" value="C:cytoplasm"/>
    <property type="evidence" value="ECO:0007669"/>
    <property type="project" value="UniProtKB-SubCell"/>
</dbReference>
<evidence type="ECO:0000256" key="9">
    <source>
        <dbReference type="HAMAP-Rule" id="MF_00583"/>
    </source>
</evidence>
<dbReference type="SUPFAM" id="SSF53271">
    <property type="entry name" value="PRTase-like"/>
    <property type="match status" value="1"/>
</dbReference>
<evidence type="ECO:0000256" key="8">
    <source>
        <dbReference type="ARBA" id="ARBA00049535"/>
    </source>
</evidence>
<dbReference type="GO" id="GO:0000287">
    <property type="term" value="F:magnesium ion binding"/>
    <property type="evidence" value="ECO:0007669"/>
    <property type="project" value="UniProtKB-UniRule"/>
</dbReference>
<gene>
    <name evidence="9 11" type="primary">prs</name>
    <name evidence="11" type="ordered locus">SRM_00994</name>
</gene>
<comment type="pathway">
    <text evidence="9">Metabolic intermediate biosynthesis; 5-phospho-alpha-D-ribose 1-diphosphate biosynthesis; 5-phospho-alpha-D-ribose 1-diphosphate from D-ribose 5-phosphate (route I): step 1/1.</text>
</comment>
<feature type="binding site" evidence="9">
    <location>
        <position position="210"/>
    </location>
    <ligand>
        <name>D-ribose 5-phosphate</name>
        <dbReference type="ChEBI" id="CHEBI:78346"/>
    </ligand>
</feature>
<dbReference type="InterPro" id="IPR037515">
    <property type="entry name" value="Rib-P_diPkinase_bac"/>
</dbReference>
<dbReference type="GO" id="GO:0016301">
    <property type="term" value="F:kinase activity"/>
    <property type="evidence" value="ECO:0007669"/>
    <property type="project" value="UniProtKB-KW"/>
</dbReference>
<dbReference type="GO" id="GO:0005524">
    <property type="term" value="F:ATP binding"/>
    <property type="evidence" value="ECO:0007669"/>
    <property type="project" value="UniProtKB-KW"/>
</dbReference>
<dbReference type="GO" id="GO:0006015">
    <property type="term" value="P:5-phosphoribose 1-diphosphate biosynthetic process"/>
    <property type="evidence" value="ECO:0007669"/>
    <property type="project" value="UniProtKB-UniRule"/>
</dbReference>
<evidence type="ECO:0000256" key="4">
    <source>
        <dbReference type="ARBA" id="ARBA00022741"/>
    </source>
</evidence>
<dbReference type="InterPro" id="IPR029057">
    <property type="entry name" value="PRTase-like"/>
</dbReference>
<dbReference type="InterPro" id="IPR005946">
    <property type="entry name" value="Rib-P_diPkinase"/>
</dbReference>
<evidence type="ECO:0000256" key="6">
    <source>
        <dbReference type="ARBA" id="ARBA00022840"/>
    </source>
</evidence>
<reference evidence="12" key="2">
    <citation type="submission" date="2010-04" db="EMBL/GenBank/DDBJ databases">
        <title>Genome sequence of Salinibacter ruber M8.</title>
        <authorList>
            <consortium name="Genoscope"/>
        </authorList>
    </citation>
    <scope>NUCLEOTIDE SEQUENCE [LARGE SCALE GENOMIC DNA]</scope>
    <source>
        <strain evidence="12">M8</strain>
    </source>
</reference>
<organism evidence="11 12">
    <name type="scientific">Salinibacter ruber (strain M8)</name>
    <dbReference type="NCBI Taxonomy" id="761659"/>
    <lineage>
        <taxon>Bacteria</taxon>
        <taxon>Pseudomonadati</taxon>
        <taxon>Rhodothermota</taxon>
        <taxon>Rhodothermia</taxon>
        <taxon>Rhodothermales</taxon>
        <taxon>Salinibacteraceae</taxon>
        <taxon>Salinibacter</taxon>
    </lineage>
</organism>
<accession>D5H7B0</accession>
<feature type="binding site" evidence="9">
    <location>
        <begin position="112"/>
        <end position="113"/>
    </location>
    <ligand>
        <name>ATP</name>
        <dbReference type="ChEBI" id="CHEBI:30616"/>
    </ligand>
</feature>
<dbReference type="Pfam" id="PF14572">
    <property type="entry name" value="Pribosyl_synth"/>
    <property type="match status" value="1"/>
</dbReference>
<evidence type="ECO:0000256" key="1">
    <source>
        <dbReference type="ARBA" id="ARBA00022679"/>
    </source>
</evidence>
<dbReference type="HOGENOM" id="CLU_033546_2_0_10"/>
<dbReference type="Gene3D" id="3.40.50.2020">
    <property type="match status" value="2"/>
</dbReference>
<comment type="subunit">
    <text evidence="9">Homohexamer.</text>
</comment>
<feature type="binding site" evidence="9">
    <location>
        <position position="234"/>
    </location>
    <ligand>
        <name>D-ribose 5-phosphate</name>
        <dbReference type="ChEBI" id="CHEBI:78346"/>
    </ligand>
</feature>
<dbReference type="KEGG" id="srm:SRM_00994"/>
<evidence type="ECO:0000313" key="11">
    <source>
        <dbReference type="EMBL" id="CBH23915.1"/>
    </source>
</evidence>
<dbReference type="FunFam" id="3.40.50.2020:FF:000007">
    <property type="entry name" value="Ribose-phosphate pyrophosphokinase"/>
    <property type="match status" value="1"/>
</dbReference>
<evidence type="ECO:0000256" key="5">
    <source>
        <dbReference type="ARBA" id="ARBA00022777"/>
    </source>
</evidence>
<comment type="similarity">
    <text evidence="9">Belongs to the ribose-phosphate pyrophosphokinase family. Class I subfamily.</text>
</comment>
<reference evidence="11 12" key="1">
    <citation type="journal article" date="2010" name="ISME J.">
        <title>Fine-scale evolution: genomic, phenotypic and ecological differentiation in two coexisting Salinibacter ruber strains.</title>
        <authorList>
            <person name="Pena A."/>
            <person name="Teeling H."/>
            <person name="Huerta-Cepas J."/>
            <person name="Santos F."/>
            <person name="Yarza P."/>
            <person name="Brito-Echeverria J."/>
            <person name="Lucio M."/>
            <person name="Schmitt-Kopplin P."/>
            <person name="Meseguer I."/>
            <person name="Schenowitz C."/>
            <person name="Dossat C."/>
            <person name="Barbe V."/>
            <person name="Dopazo J."/>
            <person name="Rossello-Mora R."/>
            <person name="Schuler M."/>
            <person name="Glockner F.O."/>
            <person name="Amann R."/>
            <person name="Gabaldon T."/>
            <person name="Anton J."/>
        </authorList>
    </citation>
    <scope>NUCLEOTIDE SEQUENCE [LARGE SCALE GENOMIC DNA]</scope>
    <source>
        <strain evidence="11 12">M8</strain>
    </source>
</reference>
<keyword evidence="3 9" id="KW-0545">Nucleotide biosynthesis</keyword>
<sequence>MTAAAPVPRPLMRASSNEHRVAIFGGRSNPALANKIAEAYGTTLGDLSIRDFADGEIYVRFEESIRGADLFIIQSTHPKADNWMELLLLIDAAKRASAERVTAVIPYFGYARQERKDQPRVSIAAKLMANMLTSAGVDRILTMELHAAQIQGFFDVPVDHLYGSTVLTDHVRQFDLDDFVVLAPDVGGLKMARAYAQRLGVDLALIDKRRPRQNEARVMNVIGDVEGKDVLIIDDIVDTAGTLTRAAKALKDHGALKIMAACTHGLLSGPAYDRIENSPLERLMITDTVPLKRPSDCIEVVSVSNLFAKAIRHIYTDRSVSTLFTD</sequence>
<evidence type="ECO:0000259" key="10">
    <source>
        <dbReference type="Pfam" id="PF13793"/>
    </source>
</evidence>
<dbReference type="GO" id="GO:0004749">
    <property type="term" value="F:ribose phosphate diphosphokinase activity"/>
    <property type="evidence" value="ECO:0007669"/>
    <property type="project" value="UniProtKB-UniRule"/>
</dbReference>
<dbReference type="GO" id="GO:0002189">
    <property type="term" value="C:ribose phosphate diphosphokinase complex"/>
    <property type="evidence" value="ECO:0007669"/>
    <property type="project" value="TreeGrafter"/>
</dbReference>
<dbReference type="NCBIfam" id="TIGR01251">
    <property type="entry name" value="ribP_PPkin"/>
    <property type="match status" value="1"/>
</dbReference>
<dbReference type="PANTHER" id="PTHR10210">
    <property type="entry name" value="RIBOSE-PHOSPHATE DIPHOSPHOKINASE FAMILY MEMBER"/>
    <property type="match status" value="1"/>
</dbReference>
<dbReference type="GO" id="GO:0006164">
    <property type="term" value="P:purine nucleotide biosynthetic process"/>
    <property type="evidence" value="ECO:0007669"/>
    <property type="project" value="TreeGrafter"/>
</dbReference>
<keyword evidence="7 9" id="KW-0460">Magnesium</keyword>
<evidence type="ECO:0000256" key="2">
    <source>
        <dbReference type="ARBA" id="ARBA00022723"/>
    </source>
</evidence>
<feature type="binding site" evidence="9">
    <location>
        <position position="146"/>
    </location>
    <ligand>
        <name>Mg(2+)</name>
        <dbReference type="ChEBI" id="CHEBI:18420"/>
    </ligand>
</feature>
<feature type="binding site" evidence="9">
    <location>
        <begin position="54"/>
        <end position="56"/>
    </location>
    <ligand>
        <name>ATP</name>
        <dbReference type="ChEBI" id="CHEBI:30616"/>
    </ligand>
</feature>
<dbReference type="NCBIfam" id="NF002320">
    <property type="entry name" value="PRK01259.1"/>
    <property type="match status" value="1"/>
</dbReference>
<comment type="catalytic activity">
    <reaction evidence="8 9">
        <text>D-ribose 5-phosphate + ATP = 5-phospho-alpha-D-ribose 1-diphosphate + AMP + H(+)</text>
        <dbReference type="Rhea" id="RHEA:15609"/>
        <dbReference type="ChEBI" id="CHEBI:15378"/>
        <dbReference type="ChEBI" id="CHEBI:30616"/>
        <dbReference type="ChEBI" id="CHEBI:58017"/>
        <dbReference type="ChEBI" id="CHEBI:78346"/>
        <dbReference type="ChEBI" id="CHEBI:456215"/>
        <dbReference type="EC" id="2.7.6.1"/>
    </reaction>
</comment>
<proteinExistence type="inferred from homology"/>
<dbReference type="Pfam" id="PF13793">
    <property type="entry name" value="Pribosyltran_N"/>
    <property type="match status" value="1"/>
</dbReference>
<feature type="binding site" evidence="9">
    <location>
        <begin position="238"/>
        <end position="242"/>
    </location>
    <ligand>
        <name>D-ribose 5-phosphate</name>
        <dbReference type="ChEBI" id="CHEBI:78346"/>
    </ligand>
</feature>
<feature type="active site" evidence="9">
    <location>
        <position position="208"/>
    </location>
</feature>
<dbReference type="CDD" id="cd06223">
    <property type="entry name" value="PRTases_typeI"/>
    <property type="match status" value="1"/>
</dbReference>
<dbReference type="EMBL" id="FP565814">
    <property type="protein sequence ID" value="CBH23915.1"/>
    <property type="molecule type" value="Genomic_DNA"/>
</dbReference>
<keyword evidence="4 9" id="KW-0547">Nucleotide-binding</keyword>
<feature type="binding site" evidence="9">
    <location>
        <position position="185"/>
    </location>
    <ligand>
        <name>Mg(2+)</name>
        <dbReference type="ChEBI" id="CHEBI:18420"/>
    </ligand>
</feature>
<comment type="function">
    <text evidence="9">Involved in the biosynthesis of the central metabolite phospho-alpha-D-ribosyl-1-pyrophosphate (PRPP) via the transfer of pyrophosphoryl group from ATP to 1-hydroxyl of ribose-5-phosphate (Rib-5-P).</text>
</comment>
<dbReference type="InterPro" id="IPR029099">
    <property type="entry name" value="Pribosyltran_N"/>
</dbReference>
<dbReference type="Proteomes" id="UP000000933">
    <property type="component" value="Chromosome"/>
</dbReference>
<comment type="cofactor">
    <cofactor evidence="9">
        <name>Mg(2+)</name>
        <dbReference type="ChEBI" id="CHEBI:18420"/>
    </cofactor>
    <text evidence="9">Binds 2 Mg(2+) ions per subunit.</text>
</comment>
<keyword evidence="5 9" id="KW-0418">Kinase</keyword>